<name>A0AA38C2Q6_TAXCH</name>
<evidence type="ECO:0000313" key="1">
    <source>
        <dbReference type="EMBL" id="KAH9288829.1"/>
    </source>
</evidence>
<accession>A0AA38C2Q6</accession>
<evidence type="ECO:0000313" key="2">
    <source>
        <dbReference type="Proteomes" id="UP000824469"/>
    </source>
</evidence>
<organism evidence="1 2">
    <name type="scientific">Taxus chinensis</name>
    <name type="common">Chinese yew</name>
    <name type="synonym">Taxus wallichiana var. chinensis</name>
    <dbReference type="NCBI Taxonomy" id="29808"/>
    <lineage>
        <taxon>Eukaryota</taxon>
        <taxon>Viridiplantae</taxon>
        <taxon>Streptophyta</taxon>
        <taxon>Embryophyta</taxon>
        <taxon>Tracheophyta</taxon>
        <taxon>Spermatophyta</taxon>
        <taxon>Pinopsida</taxon>
        <taxon>Pinidae</taxon>
        <taxon>Conifers II</taxon>
        <taxon>Cupressales</taxon>
        <taxon>Taxaceae</taxon>
        <taxon>Taxus</taxon>
    </lineage>
</organism>
<comment type="caution">
    <text evidence="1">The sequence shown here is derived from an EMBL/GenBank/DDBJ whole genome shotgun (WGS) entry which is preliminary data.</text>
</comment>
<protein>
    <submittedName>
        <fullName evidence="1">Uncharacterized protein</fullName>
    </submittedName>
</protein>
<feature type="non-terminal residue" evidence="1">
    <location>
        <position position="1"/>
    </location>
</feature>
<keyword evidence="2" id="KW-1185">Reference proteome</keyword>
<gene>
    <name evidence="1" type="ORF">KI387_032946</name>
</gene>
<sequence length="104" mass="11755">IKIIIKRAMTGMMGDLKEVMEEDGGIEVDMEDEAEVEEEVSFLVEHVIHVDHLTTIGVNACRISHVHLAERDIVMRSVWTCMSISVSSTSKRTKVQEWLGSNAW</sequence>
<dbReference type="EMBL" id="JAHRHJ020003813">
    <property type="protein sequence ID" value="KAH9288829.1"/>
    <property type="molecule type" value="Genomic_DNA"/>
</dbReference>
<reference evidence="1 2" key="1">
    <citation type="journal article" date="2021" name="Nat. Plants">
        <title>The Taxus genome provides insights into paclitaxel biosynthesis.</title>
        <authorList>
            <person name="Xiong X."/>
            <person name="Gou J."/>
            <person name="Liao Q."/>
            <person name="Li Y."/>
            <person name="Zhou Q."/>
            <person name="Bi G."/>
            <person name="Li C."/>
            <person name="Du R."/>
            <person name="Wang X."/>
            <person name="Sun T."/>
            <person name="Guo L."/>
            <person name="Liang H."/>
            <person name="Lu P."/>
            <person name="Wu Y."/>
            <person name="Zhang Z."/>
            <person name="Ro D.K."/>
            <person name="Shang Y."/>
            <person name="Huang S."/>
            <person name="Yan J."/>
        </authorList>
    </citation>
    <scope>NUCLEOTIDE SEQUENCE [LARGE SCALE GENOMIC DNA]</scope>
    <source>
        <strain evidence="1">Ta-2019</strain>
    </source>
</reference>
<dbReference type="Proteomes" id="UP000824469">
    <property type="component" value="Unassembled WGS sequence"/>
</dbReference>
<proteinExistence type="predicted"/>
<dbReference type="AlphaFoldDB" id="A0AA38C2Q6"/>